<sequence>MVNSDELTDFMRPGALRELVAVAKGGEQPAPSEPQNARHSKERHGNIIFRETCHYCISKTAILGTLTLTCESLTFEPDYRDANVDERGCSYYQVHLDLVNIAECALIGVSTDDIDLYEQGSIHCNGMLQILLKSGQKNASSRPDNSEAQELSCSSGEFKYDNIPDEDKELPLSARTVGFVSQGISKLTSVVNMAPFGRSSRSKQGSSRATSAASTPRSTFIVFGFFTKVVAHNCTLALMDALDEAKKRELESPSRYGIFSVPFSSNALLDLMTANPASEQSDDSFPSSSTPIASAMESYRGFPAGDLDLTPVVETDKHLRNRVEENSKVLTADMVGQLMEYLPPALAIRDWELSFETRHDGISFLTLYKNLEGHDHCLLVIKDDKGGVFGAFTGPIALSYKFYGTSETFVFKFVEGRLRVYRAKGSNRCYVYSSENSIVIGGGTDSAITIDDSFRTGTSATSDTFGNEPLSESLFFNIYAMEVWTFGNYLT</sequence>
<dbReference type="SMART" id="SM00584">
    <property type="entry name" value="TLDc"/>
    <property type="match status" value="1"/>
</dbReference>
<dbReference type="PANTHER" id="PTHR23354">
    <property type="entry name" value="NUCLEOLAR PROTEIN 7/ESTROGEN RECEPTOR COACTIVATOR-RELATED"/>
    <property type="match status" value="1"/>
</dbReference>
<dbReference type="PROSITE" id="PS51886">
    <property type="entry name" value="TLDC"/>
    <property type="match status" value="1"/>
</dbReference>
<dbReference type="PANTHER" id="PTHR23354:SF62">
    <property type="entry name" value="MUSTARD, ISOFORM V"/>
    <property type="match status" value="1"/>
</dbReference>
<evidence type="ECO:0000259" key="5">
    <source>
        <dbReference type="PROSITE" id="PS51886"/>
    </source>
</evidence>
<dbReference type="InterPro" id="IPR006571">
    <property type="entry name" value="TLDc_dom"/>
</dbReference>
<dbReference type="GO" id="GO:0005739">
    <property type="term" value="C:mitochondrion"/>
    <property type="evidence" value="ECO:0007669"/>
    <property type="project" value="UniProtKB-SubCell"/>
</dbReference>
<keyword evidence="7" id="KW-1185">Reference proteome</keyword>
<proteinExistence type="inferred from homology"/>
<dbReference type="Pfam" id="PF07534">
    <property type="entry name" value="TLD"/>
    <property type="match status" value="1"/>
</dbReference>
<reference evidence="6" key="1">
    <citation type="submission" date="2023-08" db="EMBL/GenBank/DDBJ databases">
        <title>Draft sequence of the Babesia gibsoni genome.</title>
        <authorList>
            <person name="Yamagishi J.Y."/>
            <person name="Xuan X.X."/>
        </authorList>
    </citation>
    <scope>NUCLEOTIDE SEQUENCE</scope>
    <source>
        <strain evidence="6">Azabu</strain>
    </source>
</reference>
<evidence type="ECO:0000313" key="6">
    <source>
        <dbReference type="EMBL" id="KAK1443738.1"/>
    </source>
</evidence>
<evidence type="ECO:0000313" key="7">
    <source>
        <dbReference type="Proteomes" id="UP001230268"/>
    </source>
</evidence>
<accession>A0AAD8LQB8</accession>
<protein>
    <recommendedName>
        <fullName evidence="4">Oxidation resistance protein 1</fullName>
    </recommendedName>
</protein>
<comment type="subcellular location">
    <subcellularLocation>
        <location evidence="1">Mitochondrion</location>
    </subcellularLocation>
</comment>
<evidence type="ECO:0000256" key="3">
    <source>
        <dbReference type="ARBA" id="ARBA00023128"/>
    </source>
</evidence>
<comment type="caution">
    <text evidence="6">The sequence shown here is derived from an EMBL/GenBank/DDBJ whole genome shotgun (WGS) entry which is preliminary data.</text>
</comment>
<name>A0AAD8LQB8_BABGI</name>
<dbReference type="AlphaFoldDB" id="A0AAD8LQB8"/>
<evidence type="ECO:0000256" key="2">
    <source>
        <dbReference type="ARBA" id="ARBA00009540"/>
    </source>
</evidence>
<evidence type="ECO:0000256" key="4">
    <source>
        <dbReference type="ARBA" id="ARBA00040604"/>
    </source>
</evidence>
<evidence type="ECO:0000256" key="1">
    <source>
        <dbReference type="ARBA" id="ARBA00004173"/>
    </source>
</evidence>
<dbReference type="EMBL" id="JAVEPI010000002">
    <property type="protein sequence ID" value="KAK1443738.1"/>
    <property type="molecule type" value="Genomic_DNA"/>
</dbReference>
<organism evidence="6 7">
    <name type="scientific">Babesia gibsoni</name>
    <dbReference type="NCBI Taxonomy" id="33632"/>
    <lineage>
        <taxon>Eukaryota</taxon>
        <taxon>Sar</taxon>
        <taxon>Alveolata</taxon>
        <taxon>Apicomplexa</taxon>
        <taxon>Aconoidasida</taxon>
        <taxon>Piroplasmida</taxon>
        <taxon>Babesiidae</taxon>
        <taxon>Babesia</taxon>
    </lineage>
</organism>
<dbReference type="Proteomes" id="UP001230268">
    <property type="component" value="Unassembled WGS sequence"/>
</dbReference>
<keyword evidence="6" id="KW-0675">Receptor</keyword>
<gene>
    <name evidence="6" type="ORF">BgAZ_206140</name>
</gene>
<comment type="similarity">
    <text evidence="2">Belongs to the OXR1 family.</text>
</comment>
<keyword evidence="3" id="KW-0496">Mitochondrion</keyword>
<feature type="domain" description="TLDc" evidence="5">
    <location>
        <begin position="328"/>
        <end position="487"/>
    </location>
</feature>